<dbReference type="PANTHER" id="PTHR11049">
    <property type="entry name" value="ACYL COENZYME A THIOESTER HYDROLASE"/>
    <property type="match status" value="1"/>
</dbReference>
<feature type="domain" description="HotDog ACOT-type" evidence="4">
    <location>
        <begin position="2"/>
        <end position="114"/>
    </location>
</feature>
<dbReference type="CDD" id="cd03442">
    <property type="entry name" value="BFIT_BACH"/>
    <property type="match status" value="1"/>
</dbReference>
<dbReference type="PANTHER" id="PTHR11049:SF16">
    <property type="entry name" value="PROTEIN VDLD"/>
    <property type="match status" value="1"/>
</dbReference>
<dbReference type="RefSeq" id="WP_009084643.1">
    <property type="nucleotide sequence ID" value="NZ_ANIW01000064.1"/>
</dbReference>
<proteinExistence type="inferred from homology"/>
<dbReference type="InterPro" id="IPR040170">
    <property type="entry name" value="Cytosol_ACT"/>
</dbReference>
<comment type="similarity">
    <text evidence="1">Belongs to the acyl coenzyme A hydrolase family.</text>
</comment>
<name>A0ABN5BPC9_9FLAO</name>
<reference evidence="5 6" key="1">
    <citation type="submission" date="2017-09" db="EMBL/GenBank/DDBJ databases">
        <title>Complete circularized genomes of four mosquito-derived Elizabethkingia anophelis isolates.</title>
        <authorList>
            <person name="Nicholson A.C."/>
            <person name="Xu J."/>
        </authorList>
    </citation>
    <scope>NUCLEOTIDE SEQUENCE [LARGE SCALE GENOMIC DNA]</scope>
    <source>
        <strain evidence="5 6">R26</strain>
    </source>
</reference>
<sequence>MHNTPTTFQFISEPTDVNFGGKVHGGSVMKWIDQVGYACASNWCGSYAVTVYVGGIRFLKPIKIGELIKINAKVIYTGSSSMHIMIDVFSKAVTSKKYEKKTHCIIVFVAVDENGNKIKVPQWKPETEHELQLEDYAKKLMALRTGIKDEMKAFL</sequence>
<dbReference type="Proteomes" id="UP000190057">
    <property type="component" value="Chromosome"/>
</dbReference>
<organism evidence="5 6">
    <name type="scientific">Elizabethkingia anophelis R26</name>
    <dbReference type="NCBI Taxonomy" id="1246994"/>
    <lineage>
        <taxon>Bacteria</taxon>
        <taxon>Pseudomonadati</taxon>
        <taxon>Bacteroidota</taxon>
        <taxon>Flavobacteriia</taxon>
        <taxon>Flavobacteriales</taxon>
        <taxon>Weeksellaceae</taxon>
        <taxon>Elizabethkingia</taxon>
    </lineage>
</organism>
<evidence type="ECO:0000259" key="4">
    <source>
        <dbReference type="PROSITE" id="PS51770"/>
    </source>
</evidence>
<keyword evidence="2 3" id="KW-0378">Hydrolase</keyword>
<dbReference type="InterPro" id="IPR006683">
    <property type="entry name" value="Thioestr_dom"/>
</dbReference>
<evidence type="ECO:0000313" key="5">
    <source>
        <dbReference type="EMBL" id="ATC34941.1"/>
    </source>
</evidence>
<dbReference type="Pfam" id="PF03061">
    <property type="entry name" value="4HBT"/>
    <property type="match status" value="1"/>
</dbReference>
<protein>
    <submittedName>
        <fullName evidence="5">Acyl-CoA thioesterase</fullName>
    </submittedName>
</protein>
<dbReference type="Gene3D" id="3.10.129.10">
    <property type="entry name" value="Hotdog Thioesterase"/>
    <property type="match status" value="1"/>
</dbReference>
<dbReference type="InterPro" id="IPR029069">
    <property type="entry name" value="HotDog_dom_sf"/>
</dbReference>
<accession>A0ABN5BPC9</accession>
<dbReference type="GeneID" id="56683127"/>
<evidence type="ECO:0000256" key="1">
    <source>
        <dbReference type="ARBA" id="ARBA00010458"/>
    </source>
</evidence>
<evidence type="ECO:0000313" key="6">
    <source>
        <dbReference type="Proteomes" id="UP000190057"/>
    </source>
</evidence>
<dbReference type="PROSITE" id="PS51770">
    <property type="entry name" value="HOTDOG_ACOT"/>
    <property type="match status" value="1"/>
</dbReference>
<dbReference type="EMBL" id="CP023401">
    <property type="protein sequence ID" value="ATC34941.1"/>
    <property type="molecule type" value="Genomic_DNA"/>
</dbReference>
<dbReference type="InterPro" id="IPR033120">
    <property type="entry name" value="HOTDOG_ACOT"/>
</dbReference>
<evidence type="ECO:0000256" key="2">
    <source>
        <dbReference type="ARBA" id="ARBA00022801"/>
    </source>
</evidence>
<keyword evidence="6" id="KW-1185">Reference proteome</keyword>
<evidence type="ECO:0000256" key="3">
    <source>
        <dbReference type="PROSITE-ProRule" id="PRU01106"/>
    </source>
</evidence>
<dbReference type="SUPFAM" id="SSF54637">
    <property type="entry name" value="Thioesterase/thiol ester dehydrase-isomerase"/>
    <property type="match status" value="1"/>
</dbReference>
<gene>
    <name evidence="5" type="ORF">BAZ09_001465</name>
</gene>